<reference evidence="2" key="2">
    <citation type="submission" date="2023-02" db="EMBL/GenBank/DDBJ databases">
        <authorList>
            <consortium name="DOE Joint Genome Institute"/>
            <person name="Mondo S.J."/>
            <person name="Chang Y."/>
            <person name="Wang Y."/>
            <person name="Ahrendt S."/>
            <person name="Andreopoulos W."/>
            <person name="Barry K."/>
            <person name="Beard J."/>
            <person name="Benny G.L."/>
            <person name="Blankenship S."/>
            <person name="Bonito G."/>
            <person name="Cuomo C."/>
            <person name="Desiro A."/>
            <person name="Gervers K.A."/>
            <person name="Hundley H."/>
            <person name="Kuo A."/>
            <person name="LaButti K."/>
            <person name="Lang B.F."/>
            <person name="Lipzen A."/>
            <person name="O'Donnell K."/>
            <person name="Pangilinan J."/>
            <person name="Reynolds N."/>
            <person name="Sandor L."/>
            <person name="Smith M.W."/>
            <person name="Tsang A."/>
            <person name="Grigoriev I.V."/>
            <person name="Stajich J.E."/>
            <person name="Spatafora J.W."/>
        </authorList>
    </citation>
    <scope>NUCLEOTIDE SEQUENCE</scope>
    <source>
        <strain evidence="2">RSA 2281</strain>
    </source>
</reference>
<evidence type="ECO:0000313" key="3">
    <source>
        <dbReference type="Proteomes" id="UP001209540"/>
    </source>
</evidence>
<comment type="caution">
    <text evidence="2">The sequence shown here is derived from an EMBL/GenBank/DDBJ whole genome shotgun (WGS) entry which is preliminary data.</text>
</comment>
<dbReference type="AlphaFoldDB" id="A0AAD5PD30"/>
<reference evidence="2" key="1">
    <citation type="journal article" date="2022" name="IScience">
        <title>Evolution of zygomycete secretomes and the origins of terrestrial fungal ecologies.</title>
        <authorList>
            <person name="Chang Y."/>
            <person name="Wang Y."/>
            <person name="Mondo S."/>
            <person name="Ahrendt S."/>
            <person name="Andreopoulos W."/>
            <person name="Barry K."/>
            <person name="Beard J."/>
            <person name="Benny G.L."/>
            <person name="Blankenship S."/>
            <person name="Bonito G."/>
            <person name="Cuomo C."/>
            <person name="Desiro A."/>
            <person name="Gervers K.A."/>
            <person name="Hundley H."/>
            <person name="Kuo A."/>
            <person name="LaButti K."/>
            <person name="Lang B.F."/>
            <person name="Lipzen A."/>
            <person name="O'Donnell K."/>
            <person name="Pangilinan J."/>
            <person name="Reynolds N."/>
            <person name="Sandor L."/>
            <person name="Smith M.E."/>
            <person name="Tsang A."/>
            <person name="Grigoriev I.V."/>
            <person name="Stajich J.E."/>
            <person name="Spatafora J.W."/>
        </authorList>
    </citation>
    <scope>NUCLEOTIDE SEQUENCE</scope>
    <source>
        <strain evidence="2">RSA 2281</strain>
    </source>
</reference>
<proteinExistence type="predicted"/>
<keyword evidence="1" id="KW-0472">Membrane</keyword>
<organism evidence="2 3">
    <name type="scientific">Phascolomyces articulosus</name>
    <dbReference type="NCBI Taxonomy" id="60185"/>
    <lineage>
        <taxon>Eukaryota</taxon>
        <taxon>Fungi</taxon>
        <taxon>Fungi incertae sedis</taxon>
        <taxon>Mucoromycota</taxon>
        <taxon>Mucoromycotina</taxon>
        <taxon>Mucoromycetes</taxon>
        <taxon>Mucorales</taxon>
        <taxon>Lichtheimiaceae</taxon>
        <taxon>Phascolomyces</taxon>
    </lineage>
</organism>
<dbReference type="EMBL" id="JAIXMP010000023">
    <property type="protein sequence ID" value="KAI9255259.1"/>
    <property type="molecule type" value="Genomic_DNA"/>
</dbReference>
<evidence type="ECO:0000313" key="2">
    <source>
        <dbReference type="EMBL" id="KAI9255259.1"/>
    </source>
</evidence>
<accession>A0AAD5PD30</accession>
<feature type="transmembrane region" description="Helical" evidence="1">
    <location>
        <begin position="21"/>
        <end position="44"/>
    </location>
</feature>
<keyword evidence="3" id="KW-1185">Reference proteome</keyword>
<keyword evidence="1" id="KW-0812">Transmembrane</keyword>
<dbReference type="Proteomes" id="UP001209540">
    <property type="component" value="Unassembled WGS sequence"/>
</dbReference>
<protein>
    <submittedName>
        <fullName evidence="2">Uncharacterized protein</fullName>
    </submittedName>
</protein>
<gene>
    <name evidence="2" type="ORF">BDA99DRAFT_485705</name>
</gene>
<sequence>MLHYDILFTRRYREITKKKPFYHLPFSLDILHSSFSFPFFFLSLSLKASC</sequence>
<name>A0AAD5PD30_9FUNG</name>
<keyword evidence="1" id="KW-1133">Transmembrane helix</keyword>
<evidence type="ECO:0000256" key="1">
    <source>
        <dbReference type="SAM" id="Phobius"/>
    </source>
</evidence>